<dbReference type="RefSeq" id="WP_052886774.1">
    <property type="nucleotide sequence ID" value="NZ_CP007493.1"/>
</dbReference>
<accession>A0A3G1A8P7</accession>
<sequence>MPKKMTLRRLMGYLEKCQNLTDEELAEIEERLTRGEDVLELGIKYLKFDEDKDDHIVEVDDLEALLADNGYDPEYDRYKTEEI</sequence>
<dbReference type="AlphaFoldDB" id="A0A3G1A8P7"/>
<dbReference type="EMBL" id="CP007493">
    <property type="protein sequence ID" value="AJB41877.1"/>
    <property type="molecule type" value="Genomic_DNA"/>
</dbReference>
<dbReference type="Proteomes" id="UP000266720">
    <property type="component" value="Chromosome"/>
</dbReference>
<evidence type="ECO:0000313" key="1">
    <source>
        <dbReference type="EMBL" id="AJB41877.1"/>
    </source>
</evidence>
<evidence type="ECO:0000313" key="2">
    <source>
        <dbReference type="Proteomes" id="UP000266720"/>
    </source>
</evidence>
<dbReference type="GeneID" id="25406252"/>
<proteinExistence type="predicted"/>
<name>A0A3G1A8P7_9CREN</name>
<dbReference type="KEGG" id="tcb:TCARB_0825"/>
<reference evidence="2" key="1">
    <citation type="book" date="2010" name="EXTREMOPHILES" publisher="0:0-0">
        <title>Complete genome sequences of ten hyperthermophilic archaea reveal their metabolic capabilities and possible ecological roles.</title>
        <editorList>
            <person name="?"/>
        </editorList>
        <authorList>
            <person name="Ravin N.V."/>
            <person name="Mardanov A.V."/>
            <person name="Bonch-Osmolovskaya E.A."/>
            <person name="Skryabin K.G."/>
        </authorList>
    </citation>
    <scope>NUCLEOTIDE SEQUENCE [LARGE SCALE GENOMIC DNA]</scope>
    <source>
        <strain evidence="2">1505</strain>
    </source>
</reference>
<protein>
    <submittedName>
        <fullName evidence="1">Uncharacterized protein</fullName>
    </submittedName>
</protein>
<dbReference type="GeneID" id="16574389"/>
<gene>
    <name evidence="1" type="ORF">TCARB_0825</name>
</gene>
<organism evidence="1 2">
    <name type="scientific">Thermofilum adornatum 1505</name>
    <dbReference type="NCBI Taxonomy" id="697581"/>
    <lineage>
        <taxon>Archaea</taxon>
        <taxon>Thermoproteota</taxon>
        <taxon>Thermoprotei</taxon>
        <taxon>Thermofilales</taxon>
        <taxon>Thermofilaceae</taxon>
        <taxon>Thermofilum</taxon>
    </lineage>
</organism>
<dbReference type="STRING" id="697581.TCARB_0825"/>